<feature type="binding site" evidence="10">
    <location>
        <position position="491"/>
    </location>
    <ligand>
        <name>L-homocysteine</name>
        <dbReference type="ChEBI" id="CHEBI:58199"/>
    </ligand>
</feature>
<evidence type="ECO:0000259" key="11">
    <source>
        <dbReference type="Pfam" id="PF01717"/>
    </source>
</evidence>
<dbReference type="InterPro" id="IPR038071">
    <property type="entry name" value="UROD/MetE-like_sf"/>
</dbReference>
<accession>A0ABT3N4Y4</accession>
<dbReference type="EC" id="2.1.1.14" evidence="10"/>
<evidence type="ECO:0000256" key="8">
    <source>
        <dbReference type="ARBA" id="ARBA00022833"/>
    </source>
</evidence>
<dbReference type="GO" id="GO:0032259">
    <property type="term" value="P:methylation"/>
    <property type="evidence" value="ECO:0007669"/>
    <property type="project" value="UniProtKB-KW"/>
</dbReference>
<proteinExistence type="inferred from homology"/>
<evidence type="ECO:0000256" key="4">
    <source>
        <dbReference type="ARBA" id="ARBA00022603"/>
    </source>
</evidence>
<feature type="binding site" evidence="10">
    <location>
        <begin position="438"/>
        <end position="440"/>
    </location>
    <ligand>
        <name>L-methionine</name>
        <dbReference type="ChEBI" id="CHEBI:57844"/>
    </ligand>
</feature>
<keyword evidence="6 10" id="KW-0808">Transferase</keyword>
<dbReference type="GO" id="GO:0003871">
    <property type="term" value="F:5-methyltetrahydropteroyltriglutamate-homocysteine S-methyltransferase activity"/>
    <property type="evidence" value="ECO:0007669"/>
    <property type="project" value="UniProtKB-EC"/>
</dbReference>
<evidence type="ECO:0000256" key="5">
    <source>
        <dbReference type="ARBA" id="ARBA00022605"/>
    </source>
</evidence>
<keyword evidence="7 10" id="KW-0479">Metal-binding</keyword>
<evidence type="ECO:0000256" key="9">
    <source>
        <dbReference type="ARBA" id="ARBA00023167"/>
    </source>
</evidence>
<sequence length="764" mass="86281">MLTVTTIGYPRIGKNRELKKAAERYFQGSVTADELLQEGKNLRWQHWQKQHEKGIQSVPSNDFSYYDTLLDTAFLFGMIPERFRSLPQDPIIRTFAMARGYEKNGHKAKALAMKKWFTTNYHYMVPEVDDSSTIGLMGHKPLTEFKEALAYGFHTRPVLPGPYTLLRLTRFSGKTSAQTIAAPLIEAYRKLIRALGAAGATWVQLDEPCLVTDVSEEDQAFFISLYESLADPDAGVSLQLQTYFGDASPLLKTLYALPVQGIGLDFVEGISTITSLEQEGFPEDKILTAGIINGRNIWRNNYQKSLALLRRIAAIVSSDRLVLAPSCSLLHLPYSLGPETDLSPETLGALAFAEEKLEELTEIATLFGEDKAEFHPLFLQNQQRLEQAARIPGRVLPDVRRKTEPLKGQGFRRFPDEATRRASQSQRLKLPLFPCTTIGSFPQTADIRSRRRAFKNGDISMEEYTSFIQQRIRDTILLQESMGLDVLVHGEFERNDMVEFFGEQLEGFLFTKNGWVQSYGTRCVKPPVLLGDVNRPRPMTVDTWQFAQNCTEKPVKGMLTGPVTILNWSFVREDISQQDCLFQLALAIRDEVLDLEARGCAIIQIDEAALREKLPLKKNQWESYLTAAVNAFRLCHDGVRPDTQIHTHMCYSEFGDILDAIDTLDADVITIEASRSALSLVDQLRQHPYPRDIGPGVYDIHSPQVPDKNEILHTLQVLLDVIDPKRLWVNPDCGLKTRREEEVNAALRAMVTAAHELRQDFGAS</sequence>
<feature type="binding site" evidence="10">
    <location>
        <begin position="438"/>
        <end position="440"/>
    </location>
    <ligand>
        <name>L-homocysteine</name>
        <dbReference type="ChEBI" id="CHEBI:58199"/>
    </ligand>
</feature>
<evidence type="ECO:0000256" key="2">
    <source>
        <dbReference type="ARBA" id="ARBA00004681"/>
    </source>
</evidence>
<keyword evidence="4 10" id="KW-0489">Methyltransferase</keyword>
<feature type="binding site" evidence="10">
    <location>
        <position position="733"/>
    </location>
    <ligand>
        <name>Zn(2+)</name>
        <dbReference type="ChEBI" id="CHEBI:29105"/>
        <note>catalytic</note>
    </ligand>
</feature>
<comment type="cofactor">
    <cofactor evidence="10">
        <name>Zn(2+)</name>
        <dbReference type="ChEBI" id="CHEBI:29105"/>
    </cofactor>
    <text evidence="10">Binds 1 zinc ion per subunit.</text>
</comment>
<dbReference type="RefSeq" id="WP_265423384.1">
    <property type="nucleotide sequence ID" value="NZ_JAPFPW010000001.1"/>
</dbReference>
<protein>
    <recommendedName>
        <fullName evidence="10">5-methyltetrahydropteroyltriglutamate--homocysteine methyltransferase</fullName>
        <ecNumber evidence="10">2.1.1.14</ecNumber>
    </recommendedName>
    <alternativeName>
        <fullName evidence="10">Cobalamin-independent methionine synthase</fullName>
    </alternativeName>
    <alternativeName>
        <fullName evidence="10">Methionine synthase, vitamin-B12 independent isozyme</fullName>
    </alternativeName>
</protein>
<evidence type="ECO:0000256" key="3">
    <source>
        <dbReference type="ARBA" id="ARBA00009553"/>
    </source>
</evidence>
<keyword evidence="14" id="KW-1185">Reference proteome</keyword>
<dbReference type="NCBIfam" id="NF003556">
    <property type="entry name" value="PRK05222.1"/>
    <property type="match status" value="1"/>
</dbReference>
<comment type="pathway">
    <text evidence="2 10">Amino-acid biosynthesis; L-methionine biosynthesis via de novo pathway; L-methionine from L-homocysteine (MetE route): step 1/1.</text>
</comment>
<keyword evidence="8 10" id="KW-0862">Zinc</keyword>
<comment type="similarity">
    <text evidence="3 10">Belongs to the vitamin-B12 independent methionine synthase family.</text>
</comment>
<evidence type="ECO:0000256" key="7">
    <source>
        <dbReference type="ARBA" id="ARBA00022723"/>
    </source>
</evidence>
<evidence type="ECO:0000259" key="12">
    <source>
        <dbReference type="Pfam" id="PF08267"/>
    </source>
</evidence>
<feature type="binding site" evidence="10">
    <location>
        <position position="491"/>
    </location>
    <ligand>
        <name>L-methionine</name>
        <dbReference type="ChEBI" id="CHEBI:57844"/>
    </ligand>
</feature>
<feature type="binding site" evidence="10">
    <location>
        <position position="612"/>
    </location>
    <ligand>
        <name>5-methyltetrahydropteroyltri-L-glutamate</name>
        <dbReference type="ChEBI" id="CHEBI:58207"/>
    </ligand>
</feature>
<keyword evidence="5 10" id="KW-0028">Amino-acid biosynthesis</keyword>
<dbReference type="SUPFAM" id="SSF51726">
    <property type="entry name" value="UROD/MetE-like"/>
    <property type="match status" value="2"/>
</dbReference>
<dbReference type="NCBIfam" id="TIGR01371">
    <property type="entry name" value="met_syn_B12ind"/>
    <property type="match status" value="1"/>
</dbReference>
<dbReference type="PANTHER" id="PTHR30519">
    <property type="entry name" value="5-METHYLTETRAHYDROPTEROYLTRIGLUTAMATE--HOMOCYSTEINE METHYLTRANSFERASE"/>
    <property type="match status" value="1"/>
</dbReference>
<dbReference type="InterPro" id="IPR002629">
    <property type="entry name" value="Met_Synth_C/arc"/>
</dbReference>
<reference evidence="13 14" key="1">
    <citation type="submission" date="2022-11" db="EMBL/GenBank/DDBJ databases">
        <title>Desulfobotulus tamanensis H1 sp. nov. - anaerobic, alkaliphilic, sulphate reducing bacterium isolated from terrestrial mud volcano.</title>
        <authorList>
            <person name="Frolova A."/>
            <person name="Merkel A.Y."/>
            <person name="Slobodkin A.I."/>
        </authorList>
    </citation>
    <scope>NUCLEOTIDE SEQUENCE [LARGE SCALE GENOMIC DNA]</scope>
    <source>
        <strain evidence="13 14">H1</strain>
    </source>
</reference>
<dbReference type="CDD" id="cd03312">
    <property type="entry name" value="CIMS_N_terminal_like"/>
    <property type="match status" value="1"/>
</dbReference>
<feature type="domain" description="Cobalamin-independent methionine synthase MetE N-terminal" evidence="12">
    <location>
        <begin position="5"/>
        <end position="315"/>
    </location>
</feature>
<dbReference type="Pfam" id="PF08267">
    <property type="entry name" value="Meth_synt_1"/>
    <property type="match status" value="1"/>
</dbReference>
<keyword evidence="10" id="KW-0677">Repeat</keyword>
<evidence type="ECO:0000256" key="10">
    <source>
        <dbReference type="HAMAP-Rule" id="MF_00172"/>
    </source>
</evidence>
<name>A0ABT3N4Y4_9BACT</name>
<dbReference type="Gene3D" id="3.20.20.210">
    <property type="match status" value="2"/>
</dbReference>
<feature type="binding site" evidence="10">
    <location>
        <begin position="522"/>
        <end position="523"/>
    </location>
    <ligand>
        <name>5-methyltetrahydropteroyltri-L-glutamate</name>
        <dbReference type="ChEBI" id="CHEBI:58207"/>
    </ligand>
</feature>
<feature type="binding site" evidence="10">
    <location>
        <begin position="16"/>
        <end position="19"/>
    </location>
    <ligand>
        <name>5-methyltetrahydropteroyltri-L-glutamate</name>
        <dbReference type="ChEBI" id="CHEBI:58207"/>
    </ligand>
</feature>
<feature type="binding site" evidence="10">
    <location>
        <position position="606"/>
    </location>
    <ligand>
        <name>L-homocysteine</name>
        <dbReference type="ChEBI" id="CHEBI:58199"/>
    </ligand>
</feature>
<feature type="binding site" evidence="10">
    <location>
        <position position="650"/>
    </location>
    <ligand>
        <name>Zn(2+)</name>
        <dbReference type="ChEBI" id="CHEBI:29105"/>
        <note>catalytic</note>
    </ligand>
</feature>
<organism evidence="13 14">
    <name type="scientific">Desulfobotulus pelophilus</name>
    <dbReference type="NCBI Taxonomy" id="2823377"/>
    <lineage>
        <taxon>Bacteria</taxon>
        <taxon>Pseudomonadati</taxon>
        <taxon>Thermodesulfobacteriota</taxon>
        <taxon>Desulfobacteria</taxon>
        <taxon>Desulfobacterales</taxon>
        <taxon>Desulfobacteraceae</taxon>
        <taxon>Desulfobotulus</taxon>
    </lineage>
</organism>
<evidence type="ECO:0000256" key="1">
    <source>
        <dbReference type="ARBA" id="ARBA00002777"/>
    </source>
</evidence>
<dbReference type="Proteomes" id="UP001209681">
    <property type="component" value="Unassembled WGS sequence"/>
</dbReference>
<feature type="active site" description="Proton donor" evidence="10">
    <location>
        <position position="701"/>
    </location>
</feature>
<dbReference type="InterPro" id="IPR013215">
    <property type="entry name" value="Cbl-indep_Met_Synth_N"/>
</dbReference>
<dbReference type="PIRSF" id="PIRSF000382">
    <property type="entry name" value="MeTrfase_B12_ind"/>
    <property type="match status" value="1"/>
</dbReference>
<comment type="caution">
    <text evidence="13">The sequence shown here is derived from an EMBL/GenBank/DDBJ whole genome shotgun (WGS) entry which is preliminary data.</text>
</comment>
<feature type="domain" description="Cobalamin-independent methionine synthase MetE C-terminal/archaeal" evidence="11">
    <location>
        <begin position="433"/>
        <end position="755"/>
    </location>
</feature>
<dbReference type="Pfam" id="PF01717">
    <property type="entry name" value="Meth_synt_2"/>
    <property type="match status" value="1"/>
</dbReference>
<evidence type="ECO:0000313" key="13">
    <source>
        <dbReference type="EMBL" id="MCW7752517.1"/>
    </source>
</evidence>
<dbReference type="InterPro" id="IPR006276">
    <property type="entry name" value="Cobalamin-indep_Met_synthase"/>
</dbReference>
<comment type="catalytic activity">
    <reaction evidence="10">
        <text>5-methyltetrahydropteroyltri-L-glutamate + L-homocysteine = tetrahydropteroyltri-L-glutamate + L-methionine</text>
        <dbReference type="Rhea" id="RHEA:21196"/>
        <dbReference type="ChEBI" id="CHEBI:57844"/>
        <dbReference type="ChEBI" id="CHEBI:58140"/>
        <dbReference type="ChEBI" id="CHEBI:58199"/>
        <dbReference type="ChEBI" id="CHEBI:58207"/>
        <dbReference type="EC" id="2.1.1.14"/>
    </reaction>
</comment>
<gene>
    <name evidence="10 13" type="primary">metE</name>
    <name evidence="13" type="ORF">OOT00_00795</name>
</gene>
<feature type="binding site" evidence="10">
    <location>
        <position position="115"/>
    </location>
    <ligand>
        <name>5-methyltetrahydropteroyltri-L-glutamate</name>
        <dbReference type="ChEBI" id="CHEBI:58207"/>
    </ligand>
</feature>
<feature type="binding site" evidence="10">
    <location>
        <position position="648"/>
    </location>
    <ligand>
        <name>Zn(2+)</name>
        <dbReference type="ChEBI" id="CHEBI:29105"/>
        <note>catalytic</note>
    </ligand>
</feature>
<evidence type="ECO:0000256" key="6">
    <source>
        <dbReference type="ARBA" id="ARBA00022679"/>
    </source>
</evidence>
<feature type="binding site" evidence="10">
    <location>
        <position position="568"/>
    </location>
    <ligand>
        <name>5-methyltetrahydropteroyltri-L-glutamate</name>
        <dbReference type="ChEBI" id="CHEBI:58207"/>
    </ligand>
</feature>
<dbReference type="EMBL" id="JAPFPW010000001">
    <property type="protein sequence ID" value="MCW7752517.1"/>
    <property type="molecule type" value="Genomic_DNA"/>
</dbReference>
<feature type="binding site" evidence="10">
    <location>
        <position position="672"/>
    </location>
    <ligand>
        <name>Zn(2+)</name>
        <dbReference type="ChEBI" id="CHEBI:29105"/>
        <note>catalytic</note>
    </ligand>
</feature>
<dbReference type="CDD" id="cd03311">
    <property type="entry name" value="CIMS_C_terminal_like"/>
    <property type="match status" value="1"/>
</dbReference>
<evidence type="ECO:0000313" key="14">
    <source>
        <dbReference type="Proteomes" id="UP001209681"/>
    </source>
</evidence>
<keyword evidence="9 10" id="KW-0486">Methionine biosynthesis</keyword>
<comment type="function">
    <text evidence="1 10">Catalyzes the transfer of a methyl group from 5-methyltetrahydrofolate to homocysteine resulting in methionine formation.</text>
</comment>
<dbReference type="HAMAP" id="MF_00172">
    <property type="entry name" value="Meth_synth"/>
    <property type="match status" value="1"/>
</dbReference>
<feature type="binding site" evidence="10">
    <location>
        <position position="606"/>
    </location>
    <ligand>
        <name>L-methionine</name>
        <dbReference type="ChEBI" id="CHEBI:57844"/>
    </ligand>
</feature>